<dbReference type="InterPro" id="IPR050696">
    <property type="entry name" value="FtsA/MreB"/>
</dbReference>
<dbReference type="KEGG" id="ttu:TERTU_1096"/>
<dbReference type="OrthoDB" id="5296002at2"/>
<dbReference type="PANTHER" id="PTHR32432:SF3">
    <property type="entry name" value="ETHANOLAMINE UTILIZATION PROTEIN EUTJ"/>
    <property type="match status" value="1"/>
</dbReference>
<dbReference type="Proteomes" id="UP000009080">
    <property type="component" value="Chromosome"/>
</dbReference>
<accession>C5BR19</accession>
<evidence type="ECO:0008006" key="3">
    <source>
        <dbReference type="Google" id="ProtNLM"/>
    </source>
</evidence>
<dbReference type="AlphaFoldDB" id="C5BR19"/>
<proteinExistence type="predicted"/>
<dbReference type="EMBL" id="CP001614">
    <property type="protein sequence ID" value="ACR12589.1"/>
    <property type="molecule type" value="Genomic_DNA"/>
</dbReference>
<evidence type="ECO:0000313" key="2">
    <source>
        <dbReference type="Proteomes" id="UP000009080"/>
    </source>
</evidence>
<name>C5BR19_TERTT</name>
<dbReference type="PANTHER" id="PTHR32432">
    <property type="entry name" value="CELL DIVISION PROTEIN FTSA-RELATED"/>
    <property type="match status" value="1"/>
</dbReference>
<dbReference type="InterPro" id="IPR043129">
    <property type="entry name" value="ATPase_NBD"/>
</dbReference>
<organism evidence="1 2">
    <name type="scientific">Teredinibacter turnerae (strain ATCC 39867 / T7901)</name>
    <dbReference type="NCBI Taxonomy" id="377629"/>
    <lineage>
        <taxon>Bacteria</taxon>
        <taxon>Pseudomonadati</taxon>
        <taxon>Pseudomonadota</taxon>
        <taxon>Gammaproteobacteria</taxon>
        <taxon>Cellvibrionales</taxon>
        <taxon>Cellvibrionaceae</taxon>
        <taxon>Teredinibacter</taxon>
    </lineage>
</organism>
<dbReference type="HOGENOM" id="CLU_075009_1_0_6"/>
<sequence length="334" mass="36245">MLAKWFSRFGGKNATVGIELQAEGLALAVRNQEDNPESSSSAEGALAPACYISQVTFLSHASNDAKPALALTQWVDSQQLKNARCNLVLGQGDYQLLLVEAPDVDAKELRHAIRWRIKDLVNIPLEKAVLDVFLLPRDGSRSGKAMAYVAVADKSRIEKAIALVRDAGLQLAAIDVSELALRNLVCLKELNIKDSRGVALVRLSEGAGVLSLYRDGNLYLTRQFSIRYGAGLLDDIPAESFLLEVQRSLDYFERQMGQVPPASLYVCGDNISADKITVELQRGLSVPVKYLELNSLVNLPLNSEEPLAHLAVAAMGGALREDTLAAFSKRGAAD</sequence>
<dbReference type="SUPFAM" id="SSF53067">
    <property type="entry name" value="Actin-like ATPase domain"/>
    <property type="match status" value="1"/>
</dbReference>
<dbReference type="STRING" id="377629.TERTU_1096"/>
<dbReference type="RefSeq" id="WP_015818701.1">
    <property type="nucleotide sequence ID" value="NC_012997.1"/>
</dbReference>
<gene>
    <name evidence="1" type="ordered locus">TERTU_1096</name>
</gene>
<dbReference type="eggNOG" id="COG4972">
    <property type="taxonomic scope" value="Bacteria"/>
</dbReference>
<keyword evidence="2" id="KW-1185">Reference proteome</keyword>
<dbReference type="Gene3D" id="3.30.420.380">
    <property type="match status" value="1"/>
</dbReference>
<evidence type="ECO:0000313" key="1">
    <source>
        <dbReference type="EMBL" id="ACR12589.1"/>
    </source>
</evidence>
<protein>
    <recommendedName>
        <fullName evidence="3">MSHA biogenesis protein MshI</fullName>
    </recommendedName>
</protein>
<reference evidence="1 2" key="1">
    <citation type="journal article" date="2009" name="PLoS ONE">
        <title>The complete genome of Teredinibacter turnerae T7901: an intracellular endosymbiont of marine wood-boring bivalves (shipworms).</title>
        <authorList>
            <person name="Yang J.C."/>
            <person name="Madupu R."/>
            <person name="Durkin A.S."/>
            <person name="Ekborg N.A."/>
            <person name="Pedamallu C.S."/>
            <person name="Hostetler J.B."/>
            <person name="Radune D."/>
            <person name="Toms B.S."/>
            <person name="Henrissat B."/>
            <person name="Coutinho P.M."/>
            <person name="Schwarz S."/>
            <person name="Field L."/>
            <person name="Trindade-Silva A.E."/>
            <person name="Soares C.A.G."/>
            <person name="Elshahawi S."/>
            <person name="Hanora A."/>
            <person name="Schmidt E.W."/>
            <person name="Haygood M.G."/>
            <person name="Posfai J."/>
            <person name="Benner J."/>
            <person name="Madinger C."/>
            <person name="Nove J."/>
            <person name="Anton B."/>
            <person name="Chaudhary K."/>
            <person name="Foster J."/>
            <person name="Holman A."/>
            <person name="Kumar S."/>
            <person name="Lessard P.A."/>
            <person name="Luyten Y.A."/>
            <person name="Slatko B."/>
            <person name="Wood N."/>
            <person name="Wu B."/>
            <person name="Teplitski M."/>
            <person name="Mougous J.D."/>
            <person name="Ward N."/>
            <person name="Eisen J.A."/>
            <person name="Badger J.H."/>
            <person name="Distel D.L."/>
        </authorList>
    </citation>
    <scope>NUCLEOTIDE SEQUENCE [LARGE SCALE GENOMIC DNA]</scope>
    <source>
        <strain evidence="2">ATCC 39867 / T7901</strain>
    </source>
</reference>